<name>A0A915CQD2_9BILA</name>
<feature type="compositionally biased region" description="Acidic residues" evidence="8">
    <location>
        <begin position="647"/>
        <end position="658"/>
    </location>
</feature>
<dbReference type="Proteomes" id="UP000887574">
    <property type="component" value="Unplaced"/>
</dbReference>
<dbReference type="PROSITE" id="PS00329">
    <property type="entry name" value="HSP70_2"/>
    <property type="match status" value="1"/>
</dbReference>
<dbReference type="GO" id="GO:0005524">
    <property type="term" value="F:ATP binding"/>
    <property type="evidence" value="ECO:0007669"/>
    <property type="project" value="UniProtKB-KW"/>
</dbReference>
<dbReference type="Gene3D" id="3.30.420.40">
    <property type="match status" value="2"/>
</dbReference>
<dbReference type="SUPFAM" id="SSF53067">
    <property type="entry name" value="Actin-like ATPase domain"/>
    <property type="match status" value="2"/>
</dbReference>
<evidence type="ECO:0000256" key="6">
    <source>
        <dbReference type="ARBA" id="ARBA00023016"/>
    </source>
</evidence>
<dbReference type="PRINTS" id="PR00301">
    <property type="entry name" value="HEATSHOCK70"/>
</dbReference>
<keyword evidence="6" id="KW-0346">Stress response</keyword>
<dbReference type="PROSITE" id="PS01036">
    <property type="entry name" value="HSP70_3"/>
    <property type="match status" value="1"/>
</dbReference>
<keyword evidence="3 7" id="KW-0547">Nucleotide-binding</keyword>
<dbReference type="FunFam" id="3.30.420.40:FF:000026">
    <property type="entry name" value="Heat shock protein 70"/>
    <property type="match status" value="1"/>
</dbReference>
<evidence type="ECO:0000256" key="2">
    <source>
        <dbReference type="ARBA" id="ARBA00007381"/>
    </source>
</evidence>
<comment type="subcellular location">
    <subcellularLocation>
        <location evidence="1">Endoplasmic reticulum lumen</location>
    </subcellularLocation>
</comment>
<dbReference type="FunFam" id="3.30.30.30:FF:000001">
    <property type="entry name" value="heat shock 70 kDa protein-like"/>
    <property type="match status" value="1"/>
</dbReference>
<evidence type="ECO:0000256" key="7">
    <source>
        <dbReference type="RuleBase" id="RU003322"/>
    </source>
</evidence>
<dbReference type="SUPFAM" id="SSF100934">
    <property type="entry name" value="Heat shock protein 70kD (HSP70), C-terminal subdomain"/>
    <property type="match status" value="1"/>
</dbReference>
<dbReference type="InterPro" id="IPR013126">
    <property type="entry name" value="Hsp_70_fam"/>
</dbReference>
<evidence type="ECO:0000256" key="4">
    <source>
        <dbReference type="ARBA" id="ARBA00022824"/>
    </source>
</evidence>
<keyword evidence="4" id="KW-0256">Endoplasmic reticulum</keyword>
<comment type="similarity">
    <text evidence="2 7">Belongs to the heat shock protein 70 family.</text>
</comment>
<dbReference type="GO" id="GO:0006950">
    <property type="term" value="P:response to stress"/>
    <property type="evidence" value="ECO:0007669"/>
    <property type="project" value="UniProtKB-ARBA"/>
</dbReference>
<dbReference type="AlphaFoldDB" id="A0A915CQD2"/>
<evidence type="ECO:0000256" key="5">
    <source>
        <dbReference type="ARBA" id="ARBA00022840"/>
    </source>
</evidence>
<dbReference type="InterPro" id="IPR029047">
    <property type="entry name" value="HSP70_peptide-bd_sf"/>
</dbReference>
<protein>
    <submittedName>
        <fullName evidence="10">Heat shock protein 70</fullName>
    </submittedName>
</protein>
<dbReference type="InterPro" id="IPR029048">
    <property type="entry name" value="HSP70_C_sf"/>
</dbReference>
<keyword evidence="5 7" id="KW-0067">ATP-binding</keyword>
<proteinExistence type="inferred from homology"/>
<reference evidence="10" key="1">
    <citation type="submission" date="2022-11" db="UniProtKB">
        <authorList>
            <consortium name="WormBaseParasite"/>
        </authorList>
    </citation>
    <scope>IDENTIFICATION</scope>
</reference>
<dbReference type="InterPro" id="IPR042050">
    <property type="entry name" value="BIP_NBD"/>
</dbReference>
<dbReference type="WBParaSite" id="jg11475">
    <property type="protein sequence ID" value="jg11475"/>
    <property type="gene ID" value="jg11475"/>
</dbReference>
<dbReference type="GO" id="GO:0005788">
    <property type="term" value="C:endoplasmic reticulum lumen"/>
    <property type="evidence" value="ECO:0007669"/>
    <property type="project" value="UniProtKB-SubCell"/>
</dbReference>
<evidence type="ECO:0000256" key="1">
    <source>
        <dbReference type="ARBA" id="ARBA00004319"/>
    </source>
</evidence>
<evidence type="ECO:0000256" key="8">
    <source>
        <dbReference type="SAM" id="MobiDB-lite"/>
    </source>
</evidence>
<dbReference type="CDD" id="cd10241">
    <property type="entry name" value="ASKHA_NBD_HSP70_BiP"/>
    <property type="match status" value="1"/>
</dbReference>
<dbReference type="GO" id="GO:0140662">
    <property type="term" value="F:ATP-dependent protein folding chaperone"/>
    <property type="evidence" value="ECO:0007669"/>
    <property type="project" value="InterPro"/>
</dbReference>
<evidence type="ECO:0000313" key="10">
    <source>
        <dbReference type="WBParaSite" id="jg11475"/>
    </source>
</evidence>
<organism evidence="9 10">
    <name type="scientific">Ditylenchus dipsaci</name>
    <dbReference type="NCBI Taxonomy" id="166011"/>
    <lineage>
        <taxon>Eukaryota</taxon>
        <taxon>Metazoa</taxon>
        <taxon>Ecdysozoa</taxon>
        <taxon>Nematoda</taxon>
        <taxon>Chromadorea</taxon>
        <taxon>Rhabditida</taxon>
        <taxon>Tylenchina</taxon>
        <taxon>Tylenchomorpha</taxon>
        <taxon>Sphaerularioidea</taxon>
        <taxon>Anguinidae</taxon>
        <taxon>Anguininae</taxon>
        <taxon>Ditylenchus</taxon>
    </lineage>
</organism>
<keyword evidence="9" id="KW-1185">Reference proteome</keyword>
<dbReference type="PROSITE" id="PS00297">
    <property type="entry name" value="HSP70_1"/>
    <property type="match status" value="1"/>
</dbReference>
<evidence type="ECO:0000256" key="3">
    <source>
        <dbReference type="ARBA" id="ARBA00022741"/>
    </source>
</evidence>
<dbReference type="PANTHER" id="PTHR19375">
    <property type="entry name" value="HEAT SHOCK PROTEIN 70KDA"/>
    <property type="match status" value="1"/>
</dbReference>
<dbReference type="Gene3D" id="1.20.1270.10">
    <property type="match status" value="1"/>
</dbReference>
<dbReference type="Pfam" id="PF00012">
    <property type="entry name" value="HSP70"/>
    <property type="match status" value="2"/>
</dbReference>
<dbReference type="FunFam" id="3.30.420.40:FF:000172">
    <property type="entry name" value="Heat shock 70 kDa protein"/>
    <property type="match status" value="1"/>
</dbReference>
<dbReference type="Gene3D" id="2.60.34.10">
    <property type="entry name" value="Substrate Binding Domain Of DNAk, Chain A, domain 1"/>
    <property type="match status" value="2"/>
</dbReference>
<dbReference type="Gene3D" id="3.90.640.10">
    <property type="entry name" value="Actin, Chain A, domain 4"/>
    <property type="match status" value="1"/>
</dbReference>
<dbReference type="InterPro" id="IPR043129">
    <property type="entry name" value="ATPase_NBD"/>
</dbReference>
<accession>A0A915CQD2</accession>
<sequence>MTMKSYFYHRHGSNILVKYDLSTAEQFQSDQLGEIAALDCVRKHDHTFEKCNDTERDMKKSFAFKLLLLLAASCALGSLAAKSPTKEDSVKQEYGTIIGIDLGTTYSCVGIYKNGKVDIIANEQGNRITPSYVAFNPESGERLIGDAAKNQLTANPENTIFDTKRLIGREFSDEKVQEDKKLWPFKIVDKSNKPQIEVSTGNGEKKLFAPEEISAMVLQRMKETAEAYLGHVVKNAVVTVPAYFNDAQRQATKDAGTIAGLNVVRIINEPTAAAIAYGLDQKLGEQNVLVFDLGGGTFDVSLLTIDSGVFEVLATNGDTHLGLKRRNGKDLRLDDRSIQKLRREVEKAKRILSTQQQVKLEIDSIEYGTVPSTLKPVKKVLEDAKLKKGEINEIVLVGGSTRIPKVQQLLKEFFNGKEPSRSINPDEAVAYGAAVQAGIIGGDEKTDMVLLDVNPLTLGIETVGGVMTKLIGRNTVIPTKKSQIFSTAVDNQPTVTIQVFEGERLMTKNNHLLGSSTFMGFRRLVVVFLKLNRLSKEDIDRMINDAEKFADDDKRVKELVEAKNEVESYAFSLKSQIMNSEALGGKLSGDDKLIVEEAVEKTIAWLESNEDASVEELKEQKAALEKLVMPIVSKLYQADGGSSQDGPNDDGDSGSDEL</sequence>
<dbReference type="InterPro" id="IPR018181">
    <property type="entry name" value="Heat_shock_70_CS"/>
</dbReference>
<dbReference type="SUPFAM" id="SSF100920">
    <property type="entry name" value="Heat shock protein 70kD (HSP70), peptide-binding domain"/>
    <property type="match status" value="1"/>
</dbReference>
<evidence type="ECO:0000313" key="9">
    <source>
        <dbReference type="Proteomes" id="UP000887574"/>
    </source>
</evidence>
<feature type="region of interest" description="Disordered" evidence="8">
    <location>
        <begin position="637"/>
        <end position="658"/>
    </location>
</feature>